<organism evidence="2 3">
    <name type="scientific">Candidatus Proximibacter danicus</name>
    <dbReference type="NCBI Taxonomy" id="2954365"/>
    <lineage>
        <taxon>Bacteria</taxon>
        <taxon>Pseudomonadati</taxon>
        <taxon>Pseudomonadota</taxon>
        <taxon>Betaproteobacteria</taxon>
        <taxon>Candidatus Proximibacter</taxon>
    </lineage>
</organism>
<evidence type="ECO:0000256" key="1">
    <source>
        <dbReference type="SAM" id="Phobius"/>
    </source>
</evidence>
<feature type="transmembrane region" description="Helical" evidence="1">
    <location>
        <begin position="89"/>
        <end position="110"/>
    </location>
</feature>
<accession>A0A9D7K4U2</accession>
<keyword evidence="1" id="KW-0812">Transmembrane</keyword>
<keyword evidence="1" id="KW-1133">Transmembrane helix</keyword>
<protein>
    <submittedName>
        <fullName evidence="2">Phage holin family protein</fullName>
    </submittedName>
</protein>
<gene>
    <name evidence="2" type="ORF">IPL58_09895</name>
</gene>
<dbReference type="Proteomes" id="UP000886689">
    <property type="component" value="Unassembled WGS sequence"/>
</dbReference>
<proteinExistence type="predicted"/>
<feature type="transmembrane region" description="Helical" evidence="1">
    <location>
        <begin position="53"/>
        <end position="77"/>
    </location>
</feature>
<reference evidence="2" key="1">
    <citation type="submission" date="2020-10" db="EMBL/GenBank/DDBJ databases">
        <title>Connecting structure to function with the recovery of over 1000 high-quality activated sludge metagenome-assembled genomes encoding full-length rRNA genes using long-read sequencing.</title>
        <authorList>
            <person name="Singleton C.M."/>
            <person name="Petriglieri F."/>
            <person name="Kristensen J.M."/>
            <person name="Kirkegaard R.H."/>
            <person name="Michaelsen T.Y."/>
            <person name="Andersen M.H."/>
            <person name="Karst S.M."/>
            <person name="Dueholm M.S."/>
            <person name="Nielsen P.H."/>
            <person name="Albertsen M."/>
        </authorList>
    </citation>
    <scope>NUCLEOTIDE SEQUENCE</scope>
    <source>
        <strain evidence="2">Hirt_18-Q3-R61-65_BATAC.395</strain>
    </source>
</reference>
<evidence type="ECO:0000313" key="2">
    <source>
        <dbReference type="EMBL" id="MBK8524391.1"/>
    </source>
</evidence>
<dbReference type="InterPro" id="IPR007165">
    <property type="entry name" value="Phage_holin_4_2"/>
</dbReference>
<dbReference type="PANTHER" id="PTHR37309:SF1">
    <property type="entry name" value="SLR0284 PROTEIN"/>
    <property type="match status" value="1"/>
</dbReference>
<dbReference type="AlphaFoldDB" id="A0A9D7K4U2"/>
<dbReference type="EMBL" id="JADJUC010000009">
    <property type="protein sequence ID" value="MBK8524391.1"/>
    <property type="molecule type" value="Genomic_DNA"/>
</dbReference>
<dbReference type="PANTHER" id="PTHR37309">
    <property type="entry name" value="SLR0284 PROTEIN"/>
    <property type="match status" value="1"/>
</dbReference>
<sequence length="120" mass="12857">MVTLLFWLLYAGALLAVAYLVPGIHVDSFGSALIAALILGLVNAVLRPLLVLLTLPVTLLTLGLFILVINGLLFWFVGSILSGFRVDDFFSGFLGAIVYSVIAWALTSLVPRRGNPGNKN</sequence>
<evidence type="ECO:0000313" key="3">
    <source>
        <dbReference type="Proteomes" id="UP000886689"/>
    </source>
</evidence>
<comment type="caution">
    <text evidence="2">The sequence shown here is derived from an EMBL/GenBank/DDBJ whole genome shotgun (WGS) entry which is preliminary data.</text>
</comment>
<name>A0A9D7K4U2_9PROT</name>
<dbReference type="Pfam" id="PF04020">
    <property type="entry name" value="Phage_holin_4_2"/>
    <property type="match status" value="1"/>
</dbReference>
<keyword evidence="1" id="KW-0472">Membrane</keyword>
<feature type="transmembrane region" description="Helical" evidence="1">
    <location>
        <begin position="28"/>
        <end position="46"/>
    </location>
</feature>